<gene>
    <name evidence="1" type="ORF">YALI1_A14109g</name>
</gene>
<dbReference type="VEuPathDB" id="FungiDB:YALI1_A14109g"/>
<dbReference type="RefSeq" id="XP_068137877.1">
    <property type="nucleotide sequence ID" value="XM_068281776.1"/>
</dbReference>
<dbReference type="GeneID" id="94582437"/>
<dbReference type="Proteomes" id="UP000182444">
    <property type="component" value="Chromosome 1A"/>
</dbReference>
<sequence length="117" mass="13616">MNHPNTWTPFSTPYNTFPTVFSLLDKVSPYPYPIFFTPQRQPPDTPYNFEPTETRFFTPNTVPLVSSPFLDFPLSLPTYTLSYNAQCRSKQSKPLEGLLKRYLHPMTTFPSLKLDNF</sequence>
<evidence type="ECO:0000313" key="1">
    <source>
        <dbReference type="EMBL" id="AOW00624.1"/>
    </source>
</evidence>
<dbReference type="AlphaFoldDB" id="A0A1D8N4U3"/>
<proteinExistence type="predicted"/>
<organism evidence="1 2">
    <name type="scientific">Yarrowia lipolytica</name>
    <name type="common">Candida lipolytica</name>
    <dbReference type="NCBI Taxonomy" id="4952"/>
    <lineage>
        <taxon>Eukaryota</taxon>
        <taxon>Fungi</taxon>
        <taxon>Dikarya</taxon>
        <taxon>Ascomycota</taxon>
        <taxon>Saccharomycotina</taxon>
        <taxon>Dipodascomycetes</taxon>
        <taxon>Dipodascales</taxon>
        <taxon>Dipodascales incertae sedis</taxon>
        <taxon>Yarrowia</taxon>
    </lineage>
</organism>
<protein>
    <submittedName>
        <fullName evidence="1">Uncharacterized protein</fullName>
    </submittedName>
</protein>
<evidence type="ECO:0000313" key="2">
    <source>
        <dbReference type="Proteomes" id="UP000182444"/>
    </source>
</evidence>
<dbReference type="EMBL" id="CP017553">
    <property type="protein sequence ID" value="AOW00624.1"/>
    <property type="molecule type" value="Genomic_DNA"/>
</dbReference>
<accession>A0A1D8N4U3</accession>
<reference evidence="1 2" key="1">
    <citation type="journal article" date="2016" name="PLoS ONE">
        <title>Sequence Assembly of Yarrowia lipolytica Strain W29/CLIB89 Shows Transposable Element Diversity.</title>
        <authorList>
            <person name="Magnan C."/>
            <person name="Yu J."/>
            <person name="Chang I."/>
            <person name="Jahn E."/>
            <person name="Kanomata Y."/>
            <person name="Wu J."/>
            <person name="Zeller M."/>
            <person name="Oakes M."/>
            <person name="Baldi P."/>
            <person name="Sandmeyer S."/>
        </authorList>
    </citation>
    <scope>NUCLEOTIDE SEQUENCE [LARGE SCALE GENOMIC DNA]</scope>
    <source>
        <strain evidence="2">CLIB89(W29)</strain>
    </source>
</reference>
<name>A0A1D8N4U3_YARLL</name>